<dbReference type="GO" id="GO:0052689">
    <property type="term" value="F:carboxylic ester hydrolase activity"/>
    <property type="evidence" value="ECO:0007669"/>
    <property type="project" value="UniProtKB-KW"/>
</dbReference>
<protein>
    <recommendedName>
        <fullName evidence="4">Carboxylic ester hydrolase</fullName>
        <ecNumber evidence="4">3.1.1.-</ecNumber>
    </recommendedName>
</protein>
<dbReference type="WBParaSite" id="L893_g5337.t1">
    <property type="protein sequence ID" value="L893_g5337.t1"/>
    <property type="gene ID" value="L893_g5337"/>
</dbReference>
<dbReference type="Gene3D" id="3.40.50.1820">
    <property type="entry name" value="alpha/beta hydrolase"/>
    <property type="match status" value="1"/>
</dbReference>
<dbReference type="PANTHER" id="PTHR43142">
    <property type="entry name" value="CARBOXYLIC ESTER HYDROLASE"/>
    <property type="match status" value="1"/>
</dbReference>
<dbReference type="PANTHER" id="PTHR43142:SF1">
    <property type="entry name" value="CARBOXYLIC ESTER HYDROLASE"/>
    <property type="match status" value="1"/>
</dbReference>
<dbReference type="AlphaFoldDB" id="A0A1I8AGT9"/>
<dbReference type="Proteomes" id="UP000095287">
    <property type="component" value="Unplaced"/>
</dbReference>
<dbReference type="SUPFAM" id="SSF53474">
    <property type="entry name" value="alpha/beta-Hydrolases"/>
    <property type="match status" value="1"/>
</dbReference>
<dbReference type="InterPro" id="IPR002018">
    <property type="entry name" value="CarbesteraseB"/>
</dbReference>
<keyword evidence="2" id="KW-0719">Serine esterase</keyword>
<dbReference type="Pfam" id="PF00135">
    <property type="entry name" value="COesterase"/>
    <property type="match status" value="1"/>
</dbReference>
<sequence length="79" mass="8561">MVKIKILLWISDPLVSDQLTALKFTKREVAKFGGDPNKITLLGHSSGGDNAYSLYLSPLTADLISQVVIMSGANVEQEL</sequence>
<keyword evidence="3 4" id="KW-0378">Hydrolase</keyword>
<dbReference type="PROSITE" id="PS00122">
    <property type="entry name" value="CARBOXYLESTERASE_B_1"/>
    <property type="match status" value="1"/>
</dbReference>
<dbReference type="InterPro" id="IPR029058">
    <property type="entry name" value="AB_hydrolase_fold"/>
</dbReference>
<name>A0A1I8AGT9_9BILA</name>
<evidence type="ECO:0000313" key="6">
    <source>
        <dbReference type="Proteomes" id="UP000095287"/>
    </source>
</evidence>
<evidence type="ECO:0000259" key="5">
    <source>
        <dbReference type="Pfam" id="PF00135"/>
    </source>
</evidence>
<dbReference type="EC" id="3.1.1.-" evidence="4"/>
<keyword evidence="6" id="KW-1185">Reference proteome</keyword>
<organism evidence="6 7">
    <name type="scientific">Steinernema glaseri</name>
    <dbReference type="NCBI Taxonomy" id="37863"/>
    <lineage>
        <taxon>Eukaryota</taxon>
        <taxon>Metazoa</taxon>
        <taxon>Ecdysozoa</taxon>
        <taxon>Nematoda</taxon>
        <taxon>Chromadorea</taxon>
        <taxon>Rhabditida</taxon>
        <taxon>Tylenchina</taxon>
        <taxon>Panagrolaimomorpha</taxon>
        <taxon>Strongyloidoidea</taxon>
        <taxon>Steinernematidae</taxon>
        <taxon>Steinernema</taxon>
    </lineage>
</organism>
<evidence type="ECO:0000256" key="1">
    <source>
        <dbReference type="ARBA" id="ARBA00005964"/>
    </source>
</evidence>
<dbReference type="InterPro" id="IPR019826">
    <property type="entry name" value="Carboxylesterase_B_AS"/>
</dbReference>
<evidence type="ECO:0000313" key="7">
    <source>
        <dbReference type="WBParaSite" id="L893_g5337.t1"/>
    </source>
</evidence>
<feature type="domain" description="Carboxylesterase type B" evidence="5">
    <location>
        <begin position="16"/>
        <end position="74"/>
    </location>
</feature>
<evidence type="ECO:0000256" key="3">
    <source>
        <dbReference type="ARBA" id="ARBA00022801"/>
    </source>
</evidence>
<comment type="similarity">
    <text evidence="1 4">Belongs to the type-B carboxylesterase/lipase family.</text>
</comment>
<evidence type="ECO:0000256" key="2">
    <source>
        <dbReference type="ARBA" id="ARBA00022487"/>
    </source>
</evidence>
<reference evidence="7" key="1">
    <citation type="submission" date="2016-11" db="UniProtKB">
        <authorList>
            <consortium name="WormBaseParasite"/>
        </authorList>
    </citation>
    <scope>IDENTIFICATION</scope>
</reference>
<proteinExistence type="inferred from homology"/>
<evidence type="ECO:0000256" key="4">
    <source>
        <dbReference type="RuleBase" id="RU361235"/>
    </source>
</evidence>
<accession>A0A1I8AGT9</accession>